<dbReference type="PANTHER" id="PTHR22954">
    <property type="entry name" value="RETROVIRAL PROTEASE-RELATED"/>
    <property type="match status" value="1"/>
</dbReference>
<feature type="region of interest" description="Disordered" evidence="1">
    <location>
        <begin position="117"/>
        <end position="139"/>
    </location>
</feature>
<organism evidence="2 3">
    <name type="scientific">Daphnia magna</name>
    <dbReference type="NCBI Taxonomy" id="35525"/>
    <lineage>
        <taxon>Eukaryota</taxon>
        <taxon>Metazoa</taxon>
        <taxon>Ecdysozoa</taxon>
        <taxon>Arthropoda</taxon>
        <taxon>Crustacea</taxon>
        <taxon>Branchiopoda</taxon>
        <taxon>Diplostraca</taxon>
        <taxon>Cladocera</taxon>
        <taxon>Anomopoda</taxon>
        <taxon>Daphniidae</taxon>
        <taxon>Daphnia</taxon>
    </lineage>
</organism>
<dbReference type="Proteomes" id="UP001234178">
    <property type="component" value="Unassembled WGS sequence"/>
</dbReference>
<reference evidence="2 3" key="1">
    <citation type="journal article" date="2023" name="Nucleic Acids Res.">
        <title>The hologenome of Daphnia magna reveals possible DNA methylation and microbiome-mediated evolution of the host genome.</title>
        <authorList>
            <person name="Chaturvedi A."/>
            <person name="Li X."/>
            <person name="Dhandapani V."/>
            <person name="Marshall H."/>
            <person name="Kissane S."/>
            <person name="Cuenca-Cambronero M."/>
            <person name="Asole G."/>
            <person name="Calvet F."/>
            <person name="Ruiz-Romero M."/>
            <person name="Marangio P."/>
            <person name="Guigo R."/>
            <person name="Rago D."/>
            <person name="Mirbahai L."/>
            <person name="Eastwood N."/>
            <person name="Colbourne J.K."/>
            <person name="Zhou J."/>
            <person name="Mallon E."/>
            <person name="Orsini L."/>
        </authorList>
    </citation>
    <scope>NUCLEOTIDE SEQUENCE [LARGE SCALE GENOMIC DNA]</scope>
    <source>
        <strain evidence="2">LRV0_1</strain>
    </source>
</reference>
<proteinExistence type="predicted"/>
<evidence type="ECO:0000313" key="2">
    <source>
        <dbReference type="EMBL" id="KAK4021883.1"/>
    </source>
</evidence>
<sequence length="396" mass="44953">MSRGAIATRAGLKVPLTRTIDKINQYKNVSMTAKLDNDLAIETELLKQRYQKFIKASDQVRWTLQSTNATKEQIEQDYSTVAEFEEEMSMVLVFAKNKRDEYKRKLDAVFQDQQRKDELKRDVKRRSSSSSSNTHAFPKGKSNILKEISLSGRHSGRALTPPFTRPQCLMSENSDLKEYIKGKAYLCVENLELTAANYNIAIAELKRVYAKPKAIRGLSGYQPTIRTSTNCKSKTSWRSRSKLRSNPHLPATSSCHPIGQNNHKDSTGIRWGGKIEKLEEGQPKVLGIRWDTESDPLQFDPAPIIEFSIELGDLVTKRKYLEGSKRILFGAVELASSGPVMRKTVITTVASVEPGNPVEWQLDRFKSWNRLLSEEQPGYYDSSPKTVLQTPHKRKL</sequence>
<evidence type="ECO:0000256" key="1">
    <source>
        <dbReference type="SAM" id="MobiDB-lite"/>
    </source>
</evidence>
<evidence type="ECO:0000313" key="3">
    <source>
        <dbReference type="Proteomes" id="UP001234178"/>
    </source>
</evidence>
<protein>
    <submittedName>
        <fullName evidence="2">Uncharacterized protein</fullName>
    </submittedName>
</protein>
<keyword evidence="3" id="KW-1185">Reference proteome</keyword>
<comment type="caution">
    <text evidence="2">The sequence shown here is derived from an EMBL/GenBank/DDBJ whole genome shotgun (WGS) entry which is preliminary data.</text>
</comment>
<dbReference type="EMBL" id="JAOYFB010000037">
    <property type="protein sequence ID" value="KAK4021883.1"/>
    <property type="molecule type" value="Genomic_DNA"/>
</dbReference>
<dbReference type="PANTHER" id="PTHR22954:SF3">
    <property type="entry name" value="PROTEIN CBG08539"/>
    <property type="match status" value="1"/>
</dbReference>
<accession>A0ABR0AA64</accession>
<name>A0ABR0AA64_9CRUS</name>
<gene>
    <name evidence="2" type="ORF">OUZ56_007372</name>
</gene>
<feature type="compositionally biased region" description="Basic residues" evidence="1">
    <location>
        <begin position="235"/>
        <end position="245"/>
    </location>
</feature>
<feature type="region of interest" description="Disordered" evidence="1">
    <location>
        <begin position="229"/>
        <end position="263"/>
    </location>
</feature>
<feature type="compositionally biased region" description="Polar residues" evidence="1">
    <location>
        <begin position="251"/>
        <end position="261"/>
    </location>
</feature>